<dbReference type="EC" id="3.4.22.-" evidence="2"/>
<dbReference type="InterPro" id="IPR042278">
    <property type="entry name" value="Mfa-like_1_N"/>
</dbReference>
<gene>
    <name evidence="2" type="ORF">H9816_03735</name>
</gene>
<dbReference type="InterPro" id="IPR025049">
    <property type="entry name" value="Mfa-like_1"/>
</dbReference>
<comment type="caution">
    <text evidence="2">The sequence shown here is derived from an EMBL/GenBank/DDBJ whole genome shotgun (WGS) entry which is preliminary data.</text>
</comment>
<dbReference type="CDD" id="cd13121">
    <property type="entry name" value="BF2867_like_C"/>
    <property type="match status" value="1"/>
</dbReference>
<dbReference type="CDD" id="cd13120">
    <property type="entry name" value="BF2867_like_N"/>
    <property type="match status" value="1"/>
</dbReference>
<evidence type="ECO:0000313" key="2">
    <source>
        <dbReference type="EMBL" id="HIZ15007.1"/>
    </source>
</evidence>
<sequence>MGTDGAGRFTEGDRIGLFVDNGSEVAYRELIYTAGSWEPLLRRSDFGDGELVISAHYPADSGAEAEPANRIFRVATDQTGAGRTASDVLFARQNLGAGVYRADMTFRHLMHRLRISLGETSEGVTVAVRSRTDGELNLLTGEATVTGDFAWIQPAQTADGTLEAVIFPQAAEPYRSGEGLLRITSDDREATYLLPEQIDGQPLTAFEAGRQTTVRLTVKSEGGGSADLAGKTVWVYGVHAPDFPGKENIPSYPPYQTEFPMGAWFRYNWTFEEAQYLTWEENCGWFDCNKSAGYVENDGKLCWAASGSNLLLWWLANNRAYVEAYDRDYGAQVMAGTEVVERPSTEFKPLYSGGTVNRAPMFEFFKAHFGNRSGWDSSAVNWFVTGNTTNLVTPDLTGFPGFFSEVFDQSDIIAVDSPRMPTGKQFNEFVIDALLNHQALSLSVYGVSGPNTGNHALTVWGAESDDEGRVSHIYYCDNNNSDQDANGAVIARYKIVYGTDSSIPELGDREYTYMQGLDNEEGNPKAKFKILCVSAVDLRQDIWARKYPSVKVDEQGK</sequence>
<dbReference type="Gene3D" id="2.60.40.2620">
    <property type="entry name" value="Fimbrillin-like"/>
    <property type="match status" value="1"/>
</dbReference>
<organism evidence="2 3">
    <name type="scientific">Candidatus Tidjanibacter faecipullorum</name>
    <dbReference type="NCBI Taxonomy" id="2838766"/>
    <lineage>
        <taxon>Bacteria</taxon>
        <taxon>Pseudomonadati</taxon>
        <taxon>Bacteroidota</taxon>
        <taxon>Bacteroidia</taxon>
        <taxon>Bacteroidales</taxon>
        <taxon>Rikenellaceae</taxon>
        <taxon>Tidjanibacter</taxon>
    </lineage>
</organism>
<feature type="domain" description="Ig protease IdeS" evidence="1">
    <location>
        <begin position="280"/>
        <end position="496"/>
    </location>
</feature>
<reference evidence="2" key="1">
    <citation type="journal article" date="2021" name="PeerJ">
        <title>Extensive microbial diversity within the chicken gut microbiome revealed by metagenomics and culture.</title>
        <authorList>
            <person name="Gilroy R."/>
            <person name="Ravi A."/>
            <person name="Getino M."/>
            <person name="Pursley I."/>
            <person name="Horton D.L."/>
            <person name="Alikhan N.F."/>
            <person name="Baker D."/>
            <person name="Gharbi K."/>
            <person name="Hall N."/>
            <person name="Watson M."/>
            <person name="Adriaenssens E.M."/>
            <person name="Foster-Nyarko E."/>
            <person name="Jarju S."/>
            <person name="Secka A."/>
            <person name="Antonio M."/>
            <person name="Oren A."/>
            <person name="Chaudhuri R.R."/>
            <person name="La Ragione R."/>
            <person name="Hildebrand F."/>
            <person name="Pallen M.J."/>
        </authorList>
    </citation>
    <scope>NUCLEOTIDE SEQUENCE</scope>
    <source>
        <strain evidence="2">ChiHjej11B10-19426</strain>
    </source>
</reference>
<dbReference type="EMBL" id="DXCC01000010">
    <property type="protein sequence ID" value="HIZ15007.1"/>
    <property type="molecule type" value="Genomic_DNA"/>
</dbReference>
<dbReference type="AlphaFoldDB" id="A0A9D2DDI0"/>
<dbReference type="GO" id="GO:0008233">
    <property type="term" value="F:peptidase activity"/>
    <property type="evidence" value="ECO:0007669"/>
    <property type="project" value="InterPro"/>
</dbReference>
<protein>
    <submittedName>
        <fullName evidence="2">IdeS/Mac family cysteine endopeptidase</fullName>
        <ecNumber evidence="2">3.4.22.-</ecNumber>
    </submittedName>
</protein>
<dbReference type="SUPFAM" id="SSF54001">
    <property type="entry name" value="Cysteine proteinases"/>
    <property type="match status" value="1"/>
</dbReference>
<dbReference type="Gene3D" id="3.90.70.10">
    <property type="entry name" value="Cysteine proteinases"/>
    <property type="match status" value="1"/>
</dbReference>
<dbReference type="InterPro" id="IPR038765">
    <property type="entry name" value="Papain-like_cys_pep_sf"/>
</dbReference>
<dbReference type="Pfam" id="PF09028">
    <property type="entry name" value="Mac-1"/>
    <property type="match status" value="1"/>
</dbReference>
<dbReference type="InterPro" id="IPR015117">
    <property type="entry name" value="IdeS"/>
</dbReference>
<name>A0A9D2DDI0_9BACT</name>
<reference evidence="2" key="2">
    <citation type="submission" date="2021-04" db="EMBL/GenBank/DDBJ databases">
        <authorList>
            <person name="Gilroy R."/>
        </authorList>
    </citation>
    <scope>NUCLEOTIDE SEQUENCE</scope>
    <source>
        <strain evidence="2">ChiHjej11B10-19426</strain>
    </source>
</reference>
<evidence type="ECO:0000259" key="1">
    <source>
        <dbReference type="Pfam" id="PF09028"/>
    </source>
</evidence>
<dbReference type="Proteomes" id="UP000824014">
    <property type="component" value="Unassembled WGS sequence"/>
</dbReference>
<keyword evidence="2" id="KW-0378">Hydrolase</keyword>
<dbReference type="Gene3D" id="2.60.40.2630">
    <property type="match status" value="1"/>
</dbReference>
<dbReference type="Pfam" id="PF13149">
    <property type="entry name" value="Mfa_like_1"/>
    <property type="match status" value="1"/>
</dbReference>
<evidence type="ECO:0000313" key="3">
    <source>
        <dbReference type="Proteomes" id="UP000824014"/>
    </source>
</evidence>
<proteinExistence type="predicted"/>
<accession>A0A9D2DDI0</accession>